<evidence type="ECO:0008006" key="4">
    <source>
        <dbReference type="Google" id="ProtNLM"/>
    </source>
</evidence>
<accession>A0ABD1MAS0</accession>
<proteinExistence type="predicted"/>
<feature type="transmembrane region" description="Helical" evidence="1">
    <location>
        <begin position="89"/>
        <end position="108"/>
    </location>
</feature>
<name>A0ABD1MAS0_9FABA</name>
<feature type="transmembrane region" description="Helical" evidence="1">
    <location>
        <begin position="36"/>
        <end position="53"/>
    </location>
</feature>
<dbReference type="AlphaFoldDB" id="A0ABD1MAS0"/>
<keyword evidence="1" id="KW-0472">Membrane</keyword>
<keyword evidence="1" id="KW-0812">Transmembrane</keyword>
<reference evidence="2 3" key="1">
    <citation type="submission" date="2024-08" db="EMBL/GenBank/DDBJ databases">
        <title>Insights into the chromosomal genome structure of Flemingia macrophylla.</title>
        <authorList>
            <person name="Ding Y."/>
            <person name="Zhao Y."/>
            <person name="Bi W."/>
            <person name="Wu M."/>
            <person name="Zhao G."/>
            <person name="Gong Y."/>
            <person name="Li W."/>
            <person name="Zhang P."/>
        </authorList>
    </citation>
    <scope>NUCLEOTIDE SEQUENCE [LARGE SCALE GENOMIC DNA]</scope>
    <source>
        <strain evidence="2">DYQJB</strain>
        <tissue evidence="2">Leaf</tissue>
    </source>
</reference>
<dbReference type="EMBL" id="JBGMDY010000005">
    <property type="protein sequence ID" value="KAL2332893.1"/>
    <property type="molecule type" value="Genomic_DNA"/>
</dbReference>
<gene>
    <name evidence="2" type="ORF">Fmac_014106</name>
</gene>
<feature type="transmembrane region" description="Helical" evidence="1">
    <location>
        <begin position="7"/>
        <end position="24"/>
    </location>
</feature>
<protein>
    <recommendedName>
        <fullName evidence="4">Transmembrane protein</fullName>
    </recommendedName>
</protein>
<comment type="caution">
    <text evidence="2">The sequence shown here is derived from an EMBL/GenBank/DDBJ whole genome shotgun (WGS) entry which is preliminary data.</text>
</comment>
<organism evidence="2 3">
    <name type="scientific">Flemingia macrophylla</name>
    <dbReference type="NCBI Taxonomy" id="520843"/>
    <lineage>
        <taxon>Eukaryota</taxon>
        <taxon>Viridiplantae</taxon>
        <taxon>Streptophyta</taxon>
        <taxon>Embryophyta</taxon>
        <taxon>Tracheophyta</taxon>
        <taxon>Spermatophyta</taxon>
        <taxon>Magnoliopsida</taxon>
        <taxon>eudicotyledons</taxon>
        <taxon>Gunneridae</taxon>
        <taxon>Pentapetalae</taxon>
        <taxon>rosids</taxon>
        <taxon>fabids</taxon>
        <taxon>Fabales</taxon>
        <taxon>Fabaceae</taxon>
        <taxon>Papilionoideae</taxon>
        <taxon>50 kb inversion clade</taxon>
        <taxon>NPAAA clade</taxon>
        <taxon>indigoferoid/millettioid clade</taxon>
        <taxon>Phaseoleae</taxon>
        <taxon>Flemingia</taxon>
    </lineage>
</organism>
<evidence type="ECO:0000313" key="3">
    <source>
        <dbReference type="Proteomes" id="UP001603857"/>
    </source>
</evidence>
<sequence>MNSHKVYFTLMGIEFTIIGIKYGGSATTNPFQQSTPSPTVLLILTALFSHVLASAGDMLDNNTLITFHVSGIVGCETLLWIILSDQFLWYFIINLLFLLIASFCFFNYDVTKLLPQPFNNSIARDTPSNAHQEPTIQQQP</sequence>
<dbReference type="Proteomes" id="UP001603857">
    <property type="component" value="Unassembled WGS sequence"/>
</dbReference>
<evidence type="ECO:0000313" key="2">
    <source>
        <dbReference type="EMBL" id="KAL2332893.1"/>
    </source>
</evidence>
<keyword evidence="3" id="KW-1185">Reference proteome</keyword>
<keyword evidence="1" id="KW-1133">Transmembrane helix</keyword>
<feature type="transmembrane region" description="Helical" evidence="1">
    <location>
        <begin position="65"/>
        <end position="83"/>
    </location>
</feature>
<evidence type="ECO:0000256" key="1">
    <source>
        <dbReference type="SAM" id="Phobius"/>
    </source>
</evidence>